<keyword evidence="7" id="KW-1185">Reference proteome</keyword>
<evidence type="ECO:0000256" key="4">
    <source>
        <dbReference type="ARBA" id="ARBA00022840"/>
    </source>
</evidence>
<protein>
    <recommendedName>
        <fullName evidence="5">DNA2/NAM7 helicase-like C-terminal domain-containing protein</fullName>
    </recommendedName>
</protein>
<keyword evidence="1" id="KW-0547">Nucleotide-binding</keyword>
<keyword evidence="4" id="KW-0067">ATP-binding</keyword>
<dbReference type="GO" id="GO:0043139">
    <property type="term" value="F:5'-3' DNA helicase activity"/>
    <property type="evidence" value="ECO:0007669"/>
    <property type="project" value="TreeGrafter"/>
</dbReference>
<dbReference type="PANTHER" id="PTHR43788">
    <property type="entry name" value="DNA2/NAM7 HELICASE FAMILY MEMBER"/>
    <property type="match status" value="1"/>
</dbReference>
<name>A0AAN4ZHP7_9BILA</name>
<organism evidence="6 7">
    <name type="scientific">Pristionchus mayeri</name>
    <dbReference type="NCBI Taxonomy" id="1317129"/>
    <lineage>
        <taxon>Eukaryota</taxon>
        <taxon>Metazoa</taxon>
        <taxon>Ecdysozoa</taxon>
        <taxon>Nematoda</taxon>
        <taxon>Chromadorea</taxon>
        <taxon>Rhabditida</taxon>
        <taxon>Rhabditina</taxon>
        <taxon>Diplogasteromorpha</taxon>
        <taxon>Diplogasteroidea</taxon>
        <taxon>Neodiplogasteridae</taxon>
        <taxon>Pristionchus</taxon>
    </lineage>
</organism>
<evidence type="ECO:0000256" key="3">
    <source>
        <dbReference type="ARBA" id="ARBA00022806"/>
    </source>
</evidence>
<dbReference type="AlphaFoldDB" id="A0AAN4ZHP7"/>
<dbReference type="GO" id="GO:0016787">
    <property type="term" value="F:hydrolase activity"/>
    <property type="evidence" value="ECO:0007669"/>
    <property type="project" value="UniProtKB-KW"/>
</dbReference>
<feature type="domain" description="DNA2/NAM7 helicase-like C-terminal" evidence="5">
    <location>
        <begin position="5"/>
        <end position="109"/>
    </location>
</feature>
<dbReference type="CDD" id="cd18808">
    <property type="entry name" value="SF1_C_Upf1"/>
    <property type="match status" value="1"/>
</dbReference>
<evidence type="ECO:0000256" key="1">
    <source>
        <dbReference type="ARBA" id="ARBA00022741"/>
    </source>
</evidence>
<sequence>MKHSGKSKINDGEIGALEAILSSLRHSLLDHRHIMIICYYEAQCRLVKTRIEKNYEVHTVDSAQGREADVTIVMTTRVKPTDLSPFFVCNLRANVAFSRQKEALIVLGTDALLEMQPWSQLLPKEYFTHLDFEQIRPSLKGGVEVEMNPQKSEAVARYVSSERCCPAFVVESPPGSGKTTTAAAMAASYQGASLQLFLSTANVPVDNMVAALASLDRSKQMRIVHLVAASRDVSLDKDKRSPFSCMITPEGDFIDRHHFALQQLQGGLEAETDRKAKRKIKNKMVRTRAKILKEPIQYDAIFGTVD</sequence>
<keyword evidence="2" id="KW-0378">Hydrolase</keyword>
<comment type="caution">
    <text evidence="6">The sequence shown here is derived from an EMBL/GenBank/DDBJ whole genome shotgun (WGS) entry which is preliminary data.</text>
</comment>
<dbReference type="PANTHER" id="PTHR43788:SF16">
    <property type="entry name" value="HELICASE WITH ZINC FINGER 2"/>
    <property type="match status" value="1"/>
</dbReference>
<evidence type="ECO:0000259" key="5">
    <source>
        <dbReference type="Pfam" id="PF13087"/>
    </source>
</evidence>
<dbReference type="InterPro" id="IPR047187">
    <property type="entry name" value="SF1_C_Upf1"/>
</dbReference>
<dbReference type="Gene3D" id="3.40.50.300">
    <property type="entry name" value="P-loop containing nucleotide triphosphate hydrolases"/>
    <property type="match status" value="2"/>
</dbReference>
<evidence type="ECO:0000256" key="2">
    <source>
        <dbReference type="ARBA" id="ARBA00022801"/>
    </source>
</evidence>
<reference evidence="7" key="1">
    <citation type="submission" date="2022-10" db="EMBL/GenBank/DDBJ databases">
        <title>Genome assembly of Pristionchus species.</title>
        <authorList>
            <person name="Yoshida K."/>
            <person name="Sommer R.J."/>
        </authorList>
    </citation>
    <scope>NUCLEOTIDE SEQUENCE [LARGE SCALE GENOMIC DNA]</scope>
    <source>
        <strain evidence="7">RS5460</strain>
    </source>
</reference>
<dbReference type="EMBL" id="BTRK01000002">
    <property type="protein sequence ID" value="GMR38217.1"/>
    <property type="molecule type" value="Genomic_DNA"/>
</dbReference>
<dbReference type="GO" id="GO:0005524">
    <property type="term" value="F:ATP binding"/>
    <property type="evidence" value="ECO:0007669"/>
    <property type="project" value="UniProtKB-KW"/>
</dbReference>
<accession>A0AAN4ZHP7</accession>
<dbReference type="InterPro" id="IPR050534">
    <property type="entry name" value="Coronavir_polyprotein_1ab"/>
</dbReference>
<gene>
    <name evidence="6" type="ORF">PMAYCL1PPCAC_08412</name>
</gene>
<proteinExistence type="predicted"/>
<evidence type="ECO:0000313" key="6">
    <source>
        <dbReference type="EMBL" id="GMR38217.1"/>
    </source>
</evidence>
<dbReference type="SUPFAM" id="SSF52540">
    <property type="entry name" value="P-loop containing nucleoside triphosphate hydrolases"/>
    <property type="match status" value="3"/>
</dbReference>
<dbReference type="InterPro" id="IPR041679">
    <property type="entry name" value="DNA2/NAM7-like_C"/>
</dbReference>
<dbReference type="Pfam" id="PF13087">
    <property type="entry name" value="AAA_12"/>
    <property type="match status" value="1"/>
</dbReference>
<feature type="non-terminal residue" evidence="6">
    <location>
        <position position="306"/>
    </location>
</feature>
<evidence type="ECO:0000313" key="7">
    <source>
        <dbReference type="Proteomes" id="UP001328107"/>
    </source>
</evidence>
<dbReference type="Proteomes" id="UP001328107">
    <property type="component" value="Unassembled WGS sequence"/>
</dbReference>
<dbReference type="InterPro" id="IPR027417">
    <property type="entry name" value="P-loop_NTPase"/>
</dbReference>
<keyword evidence="3" id="KW-0347">Helicase</keyword>